<reference evidence="1 2" key="1">
    <citation type="journal article" date="2015" name="BMC Genomics">
        <title>Comparative genomics of Fructobacillus spp. and Leuconostoc spp. reveals niche-specific evolution of Fructobacillus spp.</title>
        <authorList>
            <person name="Endo A."/>
            <person name="Tanizawa Y."/>
            <person name="Tanaka N."/>
            <person name="Maeno S."/>
            <person name="Kumar H."/>
            <person name="Shiwa Y."/>
            <person name="Okada S."/>
            <person name="Yoshikawa H."/>
            <person name="Dicks L."/>
            <person name="Nakagawa J."/>
            <person name="Arita M."/>
        </authorList>
    </citation>
    <scope>NUCLEOTIDE SEQUENCE [LARGE SCALE GENOMIC DNA]</scope>
    <source>
        <strain evidence="1 2">DSM 15468</strain>
    </source>
</reference>
<accession>A0A3F3HBY2</accession>
<dbReference type="EMBL" id="DF968070">
    <property type="protein sequence ID" value="GAP03443.1"/>
    <property type="molecule type" value="Genomic_DNA"/>
</dbReference>
<protein>
    <submittedName>
        <fullName evidence="1">Plasmid mobilization protein, truncated</fullName>
    </submittedName>
</protein>
<keyword evidence="2" id="KW-1185">Reference proteome</keyword>
<name>A0A3F3HBY2_9LACO</name>
<organism evidence="1 2">
    <name type="scientific">Fructobacillus pseudoficulneus</name>
    <dbReference type="NCBI Taxonomy" id="220714"/>
    <lineage>
        <taxon>Bacteria</taxon>
        <taxon>Bacillati</taxon>
        <taxon>Bacillota</taxon>
        <taxon>Bacilli</taxon>
        <taxon>Lactobacillales</taxon>
        <taxon>Lactobacillaceae</taxon>
        <taxon>Fructobacillus</taxon>
    </lineage>
</organism>
<dbReference type="Proteomes" id="UP000061227">
    <property type="component" value="Unassembled WGS sequence"/>
</dbReference>
<evidence type="ECO:0000313" key="2">
    <source>
        <dbReference type="Proteomes" id="UP000061227"/>
    </source>
</evidence>
<sequence length="57" mass="6705">MWPKKIDDIKQSLSKNLFGKTVIKPDDLDHFKTILANMKKMTLQSQRNSEQTRQSKN</sequence>
<gene>
    <name evidence="1" type="ORF">FPFC_080180</name>
</gene>
<proteinExistence type="predicted"/>
<evidence type="ECO:0000313" key="1">
    <source>
        <dbReference type="EMBL" id="GAP03443.1"/>
    </source>
</evidence>
<dbReference type="AlphaFoldDB" id="A0A3F3HBY2"/>